<keyword evidence="3" id="KW-1185">Reference proteome</keyword>
<dbReference type="Proteomes" id="UP000004816">
    <property type="component" value="Unassembled WGS sequence"/>
</dbReference>
<dbReference type="EMBL" id="ACZI02000003">
    <property type="protein sequence ID" value="EFV14717.1"/>
    <property type="molecule type" value="Genomic_DNA"/>
</dbReference>
<name>E5XLN9_SEGRC</name>
<evidence type="ECO:0000313" key="2">
    <source>
        <dbReference type="EMBL" id="EFV14717.1"/>
    </source>
</evidence>
<evidence type="ECO:0000313" key="3">
    <source>
        <dbReference type="Proteomes" id="UP000004816"/>
    </source>
</evidence>
<reference evidence="2 3" key="1">
    <citation type="journal article" date="2011" name="Stand. Genomic Sci.">
        <title>High quality draft genome sequence of Segniliparus rugosus CDC 945(T)= (ATCC BAA-974(T)).</title>
        <authorList>
            <person name="Earl A.M."/>
            <person name="Desjardins C.A."/>
            <person name="Fitzgerald M.G."/>
            <person name="Arachchi H.M."/>
            <person name="Zeng Q."/>
            <person name="Mehta T."/>
            <person name="Griggs A."/>
            <person name="Birren B.W."/>
            <person name="Toney N.C."/>
            <person name="Carr J."/>
            <person name="Posey J."/>
            <person name="Butler W.R."/>
        </authorList>
    </citation>
    <scope>NUCLEOTIDE SEQUENCE [LARGE SCALE GENOMIC DNA]</scope>
    <source>
        <strain evidence="3">ATCC BAA-974 / DSM 45345 / CCUG 50838 / CIP 108380 / JCM 13579 / CDC 945</strain>
    </source>
</reference>
<protein>
    <submittedName>
        <fullName evidence="2">Uncharacterized protein</fullName>
    </submittedName>
</protein>
<gene>
    <name evidence="2" type="ORF">HMPREF9336_00408</name>
</gene>
<organism evidence="2 3">
    <name type="scientific">Segniliparus rugosus (strain ATCC BAA-974 / DSM 45345 / CCUG 50838 / CIP 108380 / JCM 13579 / CDC 945)</name>
    <dbReference type="NCBI Taxonomy" id="679197"/>
    <lineage>
        <taxon>Bacteria</taxon>
        <taxon>Bacillati</taxon>
        <taxon>Actinomycetota</taxon>
        <taxon>Actinomycetes</taxon>
        <taxon>Mycobacteriales</taxon>
        <taxon>Segniliparaceae</taxon>
        <taxon>Segniliparus</taxon>
    </lineage>
</organism>
<dbReference type="HOGENOM" id="CLU_1353408_0_0_11"/>
<comment type="caution">
    <text evidence="2">The sequence shown here is derived from an EMBL/GenBank/DDBJ whole genome shotgun (WGS) entry which is preliminary data.</text>
</comment>
<evidence type="ECO:0000256" key="1">
    <source>
        <dbReference type="SAM" id="MobiDB-lite"/>
    </source>
</evidence>
<feature type="region of interest" description="Disordered" evidence="1">
    <location>
        <begin position="203"/>
        <end position="223"/>
    </location>
</feature>
<dbReference type="OrthoDB" id="4644130at2"/>
<dbReference type="RefSeq" id="WP_007467353.1">
    <property type="nucleotide sequence ID" value="NZ_KI391954.1"/>
</dbReference>
<dbReference type="STRING" id="679197.HMPREF9336_00408"/>
<proteinExistence type="predicted"/>
<sequence length="223" mass="24222">MSRSVLALDVTVRAVSTARITDGAVPKCSLVHSDEIHGVHGPRENVRRHVEHAHRLVQAIIANPPELVVMAKNVWADMSRDPSGGRRSALFFEIVRQLDHADIPVCELSVLSAQKTIVGAAKFGAKGNESLAQEVRRLYPELVTPPDPEKETEPRYRVTTVGLALCGAMAAGIPTRLEVTTTRLIALQAGDWPRRFKPLSTATEWEAKFGGPPEATGDEPLSA</sequence>
<accession>E5XLN9</accession>
<dbReference type="eggNOG" id="ENOG503222V">
    <property type="taxonomic scope" value="Bacteria"/>
</dbReference>
<dbReference type="AlphaFoldDB" id="E5XLN9"/>